<dbReference type="PANTHER" id="PTHR43240">
    <property type="entry name" value="1,4-DIHYDROXY-2-NAPHTHOYL-COA THIOESTERASE 1"/>
    <property type="match status" value="1"/>
</dbReference>
<dbReference type="CDD" id="cd03443">
    <property type="entry name" value="PaaI_thioesterase"/>
    <property type="match status" value="1"/>
</dbReference>
<sequence length="151" mass="15686">MEPLRDAGAFAASLDAYIAEAFAPGYFPATLGVGLVACGDGRARLRLPFRPAHRQNAGVLQGGVTATLIDMAMAWAVTSAVHPRGTATINLDVNYVRPVVDADLECEAVVVRAGRTVATVRAEVMTDDGSVVATGSGNFLVRPPQPAGVRP</sequence>
<comment type="catalytic activity">
    <reaction evidence="2">
        <text>a fatty acyl-CoA + H2O = a fatty acid + CoA + H(+)</text>
        <dbReference type="Rhea" id="RHEA:16781"/>
        <dbReference type="ChEBI" id="CHEBI:15377"/>
        <dbReference type="ChEBI" id="CHEBI:15378"/>
        <dbReference type="ChEBI" id="CHEBI:28868"/>
        <dbReference type="ChEBI" id="CHEBI:57287"/>
        <dbReference type="ChEBI" id="CHEBI:77636"/>
        <dbReference type="EC" id="3.1.2.20"/>
    </reaction>
</comment>
<dbReference type="InterPro" id="IPR029069">
    <property type="entry name" value="HotDog_dom_sf"/>
</dbReference>
<dbReference type="RefSeq" id="WP_169410063.1">
    <property type="nucleotide sequence ID" value="NZ_JAAXKZ010000006.1"/>
</dbReference>
<dbReference type="GO" id="GO:0047617">
    <property type="term" value="F:fatty acyl-CoA hydrolase activity"/>
    <property type="evidence" value="ECO:0007669"/>
    <property type="project" value="UniProtKB-EC"/>
</dbReference>
<comment type="similarity">
    <text evidence="4">Belongs to the YigI thioesterase family.</text>
</comment>
<dbReference type="Pfam" id="PF03061">
    <property type="entry name" value="4HBT"/>
    <property type="match status" value="1"/>
</dbReference>
<dbReference type="PANTHER" id="PTHR43240:SF20">
    <property type="entry name" value="MEDIUM_LONG-CHAIN ACYL-COA THIOESTERASE YIGI"/>
    <property type="match status" value="1"/>
</dbReference>
<evidence type="ECO:0000256" key="4">
    <source>
        <dbReference type="ARBA" id="ARBA00038381"/>
    </source>
</evidence>
<proteinExistence type="inferred from homology"/>
<dbReference type="NCBIfam" id="TIGR00369">
    <property type="entry name" value="unchar_dom_1"/>
    <property type="match status" value="1"/>
</dbReference>
<keyword evidence="1" id="KW-0378">Hydrolase</keyword>
<dbReference type="Proteomes" id="UP000586918">
    <property type="component" value="Unassembled WGS sequence"/>
</dbReference>
<evidence type="ECO:0000256" key="6">
    <source>
        <dbReference type="ARBA" id="ARBA00040062"/>
    </source>
</evidence>
<evidence type="ECO:0000256" key="2">
    <source>
        <dbReference type="ARBA" id="ARBA00035880"/>
    </source>
</evidence>
<comment type="caution">
    <text evidence="9">The sequence shown here is derived from an EMBL/GenBank/DDBJ whole genome shotgun (WGS) entry which is preliminary data.</text>
</comment>
<dbReference type="AlphaFoldDB" id="A0A848DDA4"/>
<evidence type="ECO:0000256" key="3">
    <source>
        <dbReference type="ARBA" id="ARBA00036002"/>
    </source>
</evidence>
<evidence type="ECO:0000259" key="8">
    <source>
        <dbReference type="Pfam" id="PF03061"/>
    </source>
</evidence>
<dbReference type="InterPro" id="IPR006683">
    <property type="entry name" value="Thioestr_dom"/>
</dbReference>
<comment type="catalytic activity">
    <reaction evidence="7">
        <text>a medium-chain fatty acyl-CoA + H2O = a medium-chain fatty acid + CoA + H(+)</text>
        <dbReference type="Rhea" id="RHEA:68184"/>
        <dbReference type="ChEBI" id="CHEBI:15377"/>
        <dbReference type="ChEBI" id="CHEBI:15378"/>
        <dbReference type="ChEBI" id="CHEBI:57287"/>
        <dbReference type="ChEBI" id="CHEBI:59558"/>
        <dbReference type="ChEBI" id="CHEBI:90546"/>
    </reaction>
</comment>
<evidence type="ECO:0000313" key="9">
    <source>
        <dbReference type="EMBL" id="NMH90563.1"/>
    </source>
</evidence>
<evidence type="ECO:0000313" key="10">
    <source>
        <dbReference type="Proteomes" id="UP000586918"/>
    </source>
</evidence>
<comment type="catalytic activity">
    <reaction evidence="3">
        <text>a long-chain fatty acyl-CoA + H2O = a long-chain fatty acid + CoA + H(+)</text>
        <dbReference type="Rhea" id="RHEA:67680"/>
        <dbReference type="ChEBI" id="CHEBI:15377"/>
        <dbReference type="ChEBI" id="CHEBI:15378"/>
        <dbReference type="ChEBI" id="CHEBI:57287"/>
        <dbReference type="ChEBI" id="CHEBI:57560"/>
        <dbReference type="ChEBI" id="CHEBI:83139"/>
    </reaction>
</comment>
<evidence type="ECO:0000256" key="1">
    <source>
        <dbReference type="ARBA" id="ARBA00022801"/>
    </source>
</evidence>
<evidence type="ECO:0000256" key="7">
    <source>
        <dbReference type="ARBA" id="ARBA00048062"/>
    </source>
</evidence>
<keyword evidence="10" id="KW-1185">Reference proteome</keyword>
<dbReference type="EMBL" id="JAAXKZ010000006">
    <property type="protein sequence ID" value="NMH90563.1"/>
    <property type="molecule type" value="Genomic_DNA"/>
</dbReference>
<dbReference type="EC" id="3.1.2.20" evidence="5"/>
<name>A0A848DDA4_9PSEU</name>
<feature type="domain" description="Thioesterase" evidence="8">
    <location>
        <begin position="58"/>
        <end position="132"/>
    </location>
</feature>
<gene>
    <name evidence="9" type="ORF">HF519_02985</name>
</gene>
<dbReference type="SUPFAM" id="SSF54637">
    <property type="entry name" value="Thioesterase/thiol ester dehydrase-isomerase"/>
    <property type="match status" value="1"/>
</dbReference>
<protein>
    <recommendedName>
        <fullName evidence="6">Medium/long-chain acyl-CoA thioesterase YigI</fullName>
        <ecNumber evidence="5">3.1.2.20</ecNumber>
    </recommendedName>
</protein>
<reference evidence="9 10" key="1">
    <citation type="submission" date="2020-04" db="EMBL/GenBank/DDBJ databases">
        <authorList>
            <person name="Klaysubun C."/>
            <person name="Duangmal K."/>
            <person name="Lipun K."/>
        </authorList>
    </citation>
    <scope>NUCLEOTIDE SEQUENCE [LARGE SCALE GENOMIC DNA]</scope>
    <source>
        <strain evidence="9 10">DSM 45300</strain>
    </source>
</reference>
<dbReference type="Gene3D" id="3.10.129.10">
    <property type="entry name" value="Hotdog Thioesterase"/>
    <property type="match status" value="1"/>
</dbReference>
<organism evidence="9 10">
    <name type="scientific">Pseudonocardia bannensis</name>
    <dbReference type="NCBI Taxonomy" id="630973"/>
    <lineage>
        <taxon>Bacteria</taxon>
        <taxon>Bacillati</taxon>
        <taxon>Actinomycetota</taxon>
        <taxon>Actinomycetes</taxon>
        <taxon>Pseudonocardiales</taxon>
        <taxon>Pseudonocardiaceae</taxon>
        <taxon>Pseudonocardia</taxon>
    </lineage>
</organism>
<dbReference type="InterPro" id="IPR003736">
    <property type="entry name" value="PAAI_dom"/>
</dbReference>
<evidence type="ECO:0000256" key="5">
    <source>
        <dbReference type="ARBA" id="ARBA00038894"/>
    </source>
</evidence>
<accession>A0A848DDA4</accession>